<accession>A0A0D2J1Z1</accession>
<keyword evidence="1" id="KW-0472">Membrane</keyword>
<feature type="transmembrane region" description="Helical" evidence="1">
    <location>
        <begin position="107"/>
        <end position="131"/>
    </location>
</feature>
<dbReference type="Proteomes" id="UP000032233">
    <property type="component" value="Unassembled WGS sequence"/>
</dbReference>
<keyword evidence="1" id="KW-0812">Transmembrane</keyword>
<dbReference type="Pfam" id="PF11188">
    <property type="entry name" value="DUF2975"/>
    <property type="match status" value="1"/>
</dbReference>
<dbReference type="InParanoid" id="A0A0D2J1Z1"/>
<feature type="transmembrane region" description="Helical" evidence="1">
    <location>
        <begin position="16"/>
        <end position="36"/>
    </location>
</feature>
<sequence length="177" mass="19939">MDSMSKIKNTSRKLRFCCLGIMIATPIVIALAWINLNHYPALIRELPIKPMAELPATALLLGFGIDMISASIIMYAVYKLYKLFGLYGEGRIFNNQVVNCYRMLGRVIIIAVPLGILEETLMVLMITFFTYPPGQRLLSIGLSNDSFMLLFIGVSLLTASWVMDEARKLKEDQELII</sequence>
<feature type="transmembrane region" description="Helical" evidence="1">
    <location>
        <begin position="146"/>
        <end position="163"/>
    </location>
</feature>
<dbReference type="AlphaFoldDB" id="A0A0D2J1Z1"/>
<organism evidence="2 3">
    <name type="scientific">Dethiosulfatarculus sandiegensis</name>
    <dbReference type="NCBI Taxonomy" id="1429043"/>
    <lineage>
        <taxon>Bacteria</taxon>
        <taxon>Pseudomonadati</taxon>
        <taxon>Thermodesulfobacteriota</taxon>
        <taxon>Desulfarculia</taxon>
        <taxon>Desulfarculales</taxon>
        <taxon>Desulfarculaceae</taxon>
        <taxon>Dethiosulfatarculus</taxon>
    </lineage>
</organism>
<feature type="transmembrane region" description="Helical" evidence="1">
    <location>
        <begin position="56"/>
        <end position="78"/>
    </location>
</feature>
<dbReference type="OrthoDB" id="9153951at2"/>
<keyword evidence="1" id="KW-1133">Transmembrane helix</keyword>
<gene>
    <name evidence="2" type="ORF">X474_19660</name>
</gene>
<protein>
    <recommendedName>
        <fullName evidence="4">DUF2975 domain-containing protein</fullName>
    </recommendedName>
</protein>
<reference evidence="2 3" key="1">
    <citation type="submission" date="2013-11" db="EMBL/GenBank/DDBJ databases">
        <title>Metagenomic analysis of a methanogenic consortium involved in long chain n-alkane degradation.</title>
        <authorList>
            <person name="Davidova I.A."/>
            <person name="Callaghan A.V."/>
            <person name="Wawrik B."/>
            <person name="Pruitt S."/>
            <person name="Marks C."/>
            <person name="Duncan K.E."/>
            <person name="Suflita J.M."/>
        </authorList>
    </citation>
    <scope>NUCLEOTIDE SEQUENCE [LARGE SCALE GENOMIC DNA]</scope>
    <source>
        <strain evidence="2 3">SPR</strain>
    </source>
</reference>
<evidence type="ECO:0000313" key="2">
    <source>
        <dbReference type="EMBL" id="KIX12244.1"/>
    </source>
</evidence>
<evidence type="ECO:0000313" key="3">
    <source>
        <dbReference type="Proteomes" id="UP000032233"/>
    </source>
</evidence>
<dbReference type="InterPro" id="IPR021354">
    <property type="entry name" value="DUF2975"/>
</dbReference>
<comment type="caution">
    <text evidence="2">The sequence shown here is derived from an EMBL/GenBank/DDBJ whole genome shotgun (WGS) entry which is preliminary data.</text>
</comment>
<dbReference type="STRING" id="1429043.X474_19660"/>
<dbReference type="RefSeq" id="WP_044350804.1">
    <property type="nucleotide sequence ID" value="NZ_AZAC01000034.1"/>
</dbReference>
<evidence type="ECO:0000256" key="1">
    <source>
        <dbReference type="SAM" id="Phobius"/>
    </source>
</evidence>
<evidence type="ECO:0008006" key="4">
    <source>
        <dbReference type="Google" id="ProtNLM"/>
    </source>
</evidence>
<dbReference type="EMBL" id="AZAC01000034">
    <property type="protein sequence ID" value="KIX12244.1"/>
    <property type="molecule type" value="Genomic_DNA"/>
</dbReference>
<dbReference type="PATRIC" id="fig|1429043.3.peg.4167"/>
<name>A0A0D2J1Z1_9BACT</name>
<keyword evidence="3" id="KW-1185">Reference proteome</keyword>
<proteinExistence type="predicted"/>